<proteinExistence type="inferred from homology"/>
<feature type="compositionally biased region" description="Basic and acidic residues" evidence="2">
    <location>
        <begin position="58"/>
        <end position="72"/>
    </location>
</feature>
<accession>A0A9P9HB40</accession>
<dbReference type="GO" id="GO:0004197">
    <property type="term" value="F:cysteine-type endopeptidase activity"/>
    <property type="evidence" value="ECO:0007669"/>
    <property type="project" value="InterPro"/>
</dbReference>
<protein>
    <submittedName>
        <fullName evidence="4">Caspase</fullName>
    </submittedName>
</protein>
<comment type="caution">
    <text evidence="4">The sequence shown here is derived from an EMBL/GenBank/DDBJ whole genome shotgun (WGS) entry which is preliminary data.</text>
</comment>
<dbReference type="Gene3D" id="3.40.50.1460">
    <property type="match status" value="1"/>
</dbReference>
<evidence type="ECO:0000313" key="5">
    <source>
        <dbReference type="Proteomes" id="UP000736672"/>
    </source>
</evidence>
<organism evidence="4 5">
    <name type="scientific">Fusarium solani</name>
    <name type="common">Filamentous fungus</name>
    <dbReference type="NCBI Taxonomy" id="169388"/>
    <lineage>
        <taxon>Eukaryota</taxon>
        <taxon>Fungi</taxon>
        <taxon>Dikarya</taxon>
        <taxon>Ascomycota</taxon>
        <taxon>Pezizomycotina</taxon>
        <taxon>Sordariomycetes</taxon>
        <taxon>Hypocreomycetidae</taxon>
        <taxon>Hypocreales</taxon>
        <taxon>Nectriaceae</taxon>
        <taxon>Fusarium</taxon>
        <taxon>Fusarium solani species complex</taxon>
    </lineage>
</organism>
<dbReference type="InterPro" id="IPR011600">
    <property type="entry name" value="Pept_C14_caspase"/>
</dbReference>
<evidence type="ECO:0000256" key="2">
    <source>
        <dbReference type="SAM" id="MobiDB-lite"/>
    </source>
</evidence>
<dbReference type="PANTHER" id="PTHR48104:SF30">
    <property type="entry name" value="METACASPASE-1"/>
    <property type="match status" value="1"/>
</dbReference>
<feature type="region of interest" description="Disordered" evidence="2">
    <location>
        <begin position="539"/>
        <end position="558"/>
    </location>
</feature>
<dbReference type="Proteomes" id="UP000736672">
    <property type="component" value="Unassembled WGS sequence"/>
</dbReference>
<sequence>MDGHDPATSHYAILIGIDAYPSNPLRSCVRDVDTIKTLLQRRLMSSVHIQSLTASEEPDARGDMKTKDPELEHGWPTSRNVALAFEKVKSKAMPGDFVYIHYSGHGTRMKPCWDLSNKLTGDLALVLLKGDQSPDMYLRGPKLAGLLKGITDKGLVVTLVLDCCFSASVYRDSNTGAHVRFLPDDFPGDLDPSTYPQDPVNDLIDRATRSGNRDGSMQDNWLMGPDRYTILAACGPQEMAKGGFDVFEKEKPYGALSYFLSKSLSEHGLTRRHKHIHRHICATFRQQCVPQNPVLYGNGEQGFFGKVVQGGGTRAVCVVKRAEMIQLLAGRAHGLREGDRFTLAPSTSMDNSVAKGAYVAEIVQAGPLTSGLRLFDVTHNIQSGWVAEPLTSSHLTNFCFQLAPDLPCYNALLEALRDRSFGIHVPVSQPQAVRTVQDGFNIPAVQRSEAEVETICDTLEHLARFRMVKDLINEAPLAAFQEEFQVHMRQEDRSFEPGEQIEARHGRPLQVVVKNAGRSVIYAHVYDLGPCGRIKNISGGSHIPIPPESDPKDTQTGKCTGSYTGKIKMKVPLVLQTNGSCMDIIKIFVTSQATSFDLLELPNLHELLKKKSGERLSDTYKQEMEDWVAFDFFIRTSM</sequence>
<name>A0A9P9HB40_FUSSL</name>
<dbReference type="OrthoDB" id="3223806at2759"/>
<evidence type="ECO:0000313" key="4">
    <source>
        <dbReference type="EMBL" id="KAH7254395.1"/>
    </source>
</evidence>
<evidence type="ECO:0000256" key="1">
    <source>
        <dbReference type="ARBA" id="ARBA00009005"/>
    </source>
</evidence>
<comment type="similarity">
    <text evidence="1">Belongs to the peptidase C14B family.</text>
</comment>
<dbReference type="GO" id="GO:0006508">
    <property type="term" value="P:proteolysis"/>
    <property type="evidence" value="ECO:0007669"/>
    <property type="project" value="InterPro"/>
</dbReference>
<dbReference type="AlphaFoldDB" id="A0A9P9HB40"/>
<dbReference type="GO" id="GO:0005737">
    <property type="term" value="C:cytoplasm"/>
    <property type="evidence" value="ECO:0007669"/>
    <property type="project" value="TreeGrafter"/>
</dbReference>
<keyword evidence="5" id="KW-1185">Reference proteome</keyword>
<dbReference type="InterPro" id="IPR050452">
    <property type="entry name" value="Metacaspase"/>
</dbReference>
<feature type="region of interest" description="Disordered" evidence="2">
    <location>
        <begin position="50"/>
        <end position="72"/>
    </location>
</feature>
<dbReference type="PANTHER" id="PTHR48104">
    <property type="entry name" value="METACASPASE-4"/>
    <property type="match status" value="1"/>
</dbReference>
<dbReference type="EMBL" id="JAGTJS010000010">
    <property type="protein sequence ID" value="KAH7254395.1"/>
    <property type="molecule type" value="Genomic_DNA"/>
</dbReference>
<gene>
    <name evidence="4" type="ORF">B0J15DRAFT_512669</name>
</gene>
<feature type="domain" description="Peptidase C14 caspase" evidence="3">
    <location>
        <begin position="10"/>
        <end position="296"/>
    </location>
</feature>
<reference evidence="4" key="1">
    <citation type="journal article" date="2021" name="Nat. Commun.">
        <title>Genetic determinants of endophytism in the Arabidopsis root mycobiome.</title>
        <authorList>
            <person name="Mesny F."/>
            <person name="Miyauchi S."/>
            <person name="Thiergart T."/>
            <person name="Pickel B."/>
            <person name="Atanasova L."/>
            <person name="Karlsson M."/>
            <person name="Huettel B."/>
            <person name="Barry K.W."/>
            <person name="Haridas S."/>
            <person name="Chen C."/>
            <person name="Bauer D."/>
            <person name="Andreopoulos W."/>
            <person name="Pangilinan J."/>
            <person name="LaButti K."/>
            <person name="Riley R."/>
            <person name="Lipzen A."/>
            <person name="Clum A."/>
            <person name="Drula E."/>
            <person name="Henrissat B."/>
            <person name="Kohler A."/>
            <person name="Grigoriev I.V."/>
            <person name="Martin F.M."/>
            <person name="Hacquard S."/>
        </authorList>
    </citation>
    <scope>NUCLEOTIDE SEQUENCE</scope>
    <source>
        <strain evidence="4">FSSC 5 MPI-SDFR-AT-0091</strain>
    </source>
</reference>
<dbReference type="Pfam" id="PF00656">
    <property type="entry name" value="Peptidase_C14"/>
    <property type="match status" value="1"/>
</dbReference>
<evidence type="ECO:0000259" key="3">
    <source>
        <dbReference type="Pfam" id="PF00656"/>
    </source>
</evidence>